<dbReference type="AlphaFoldDB" id="A0A2Z5N1N4"/>
<sequence length="181" mass="19698">MAGDLLPPNASPLLRAIAAANARLGEVPVPIRDLMNPDTIRLDLLPWLAWHLGVVTWKDDWPERIKRARVKAAIPIARKNGTAAAVREVVESFGGNIVMREWFEHEPAGTPYTFDMVMTVAAQDGNPPTASYIADILAEVDRAKPVRAHYTFTQGFALSGSIGVGAGGQAALYRRLTLTEQ</sequence>
<dbReference type="OrthoDB" id="90759at2"/>
<reference evidence="1 2" key="1">
    <citation type="journal article" date="2018" name="ISME J.">
        <title>Involvement of Burkholderiaceae and sulfurous volatiles in disease-suppressive soils.</title>
        <authorList>
            <person name="Carrion V.J."/>
            <person name="Cordovez V."/>
            <person name="Tyc O."/>
            <person name="Etalo D.W."/>
            <person name="de Bruijn I."/>
            <person name="de Jager V.C."/>
            <person name="Medema M.H."/>
            <person name="Eberl L."/>
            <person name="Raaijmakers J.M."/>
        </authorList>
    </citation>
    <scope>NUCLEOTIDE SEQUENCE [LARGE SCALE GENOMIC DNA]</scope>
    <source>
        <strain evidence="2">mHSR5</strain>
    </source>
</reference>
<dbReference type="Proteomes" id="UP000253104">
    <property type="component" value="Chromosome mHSR5_B"/>
</dbReference>
<proteinExistence type="predicted"/>
<dbReference type="EMBL" id="CP024903">
    <property type="protein sequence ID" value="AXF23493.1"/>
    <property type="molecule type" value="Genomic_DNA"/>
</dbReference>
<evidence type="ECO:0000313" key="2">
    <source>
        <dbReference type="Proteomes" id="UP000253104"/>
    </source>
</evidence>
<gene>
    <name evidence="1" type="ORF">CUJ89_24065</name>
</gene>
<name>A0A2Z5N1N4_BURPY</name>
<evidence type="ECO:0000313" key="1">
    <source>
        <dbReference type="EMBL" id="AXF23493.1"/>
    </source>
</evidence>
<dbReference type="Pfam" id="PF09684">
    <property type="entry name" value="Tail_P2_I"/>
    <property type="match status" value="1"/>
</dbReference>
<accession>A0A2Z5N1N4</accession>
<dbReference type="InterPro" id="IPR006521">
    <property type="entry name" value="Tail_protein_I"/>
</dbReference>
<dbReference type="NCBIfam" id="TIGR01634">
    <property type="entry name" value="tail_P2_I"/>
    <property type="match status" value="1"/>
</dbReference>
<dbReference type="RefSeq" id="WP_114179901.1">
    <property type="nucleotide sequence ID" value="NZ_CP024903.1"/>
</dbReference>
<protein>
    <submittedName>
        <fullName evidence="1">Phage tail protein I</fullName>
    </submittedName>
</protein>
<organism evidence="1 2">
    <name type="scientific">Burkholderia pyrrocinia</name>
    <name type="common">Pseudomonas pyrrocinia</name>
    <dbReference type="NCBI Taxonomy" id="60550"/>
    <lineage>
        <taxon>Bacteria</taxon>
        <taxon>Pseudomonadati</taxon>
        <taxon>Pseudomonadota</taxon>
        <taxon>Betaproteobacteria</taxon>
        <taxon>Burkholderiales</taxon>
        <taxon>Burkholderiaceae</taxon>
        <taxon>Burkholderia</taxon>
        <taxon>Burkholderia cepacia complex</taxon>
    </lineage>
</organism>